<dbReference type="EMBL" id="GIBP01002571">
    <property type="protein sequence ID" value="NDV31540.1"/>
    <property type="molecule type" value="Transcribed_RNA"/>
</dbReference>
<evidence type="ECO:0000256" key="2">
    <source>
        <dbReference type="RuleBase" id="RU361156"/>
    </source>
</evidence>
<dbReference type="PANTHER" id="PTHR11802">
    <property type="entry name" value="SERINE PROTEASE FAMILY S10 SERINE CARBOXYPEPTIDASE"/>
    <property type="match status" value="1"/>
</dbReference>
<keyword evidence="2" id="KW-0121">Carboxypeptidase</keyword>
<dbReference type="InterPro" id="IPR029058">
    <property type="entry name" value="AB_hydrolase_fold"/>
</dbReference>
<proteinExistence type="inferred from homology"/>
<evidence type="ECO:0000256" key="1">
    <source>
        <dbReference type="ARBA" id="ARBA00009431"/>
    </source>
</evidence>
<protein>
    <recommendedName>
        <fullName evidence="2">Carboxypeptidase</fullName>
        <ecNumber evidence="2">3.4.16.-</ecNumber>
    </recommendedName>
</protein>
<dbReference type="Gene3D" id="3.40.50.1820">
    <property type="entry name" value="alpha/beta hydrolase"/>
    <property type="match status" value="1"/>
</dbReference>
<dbReference type="GO" id="GO:0006508">
    <property type="term" value="P:proteolysis"/>
    <property type="evidence" value="ECO:0007669"/>
    <property type="project" value="UniProtKB-KW"/>
</dbReference>
<accession>A0A6B2L3K3</accession>
<evidence type="ECO:0000313" key="3">
    <source>
        <dbReference type="EMBL" id="NDV31540.1"/>
    </source>
</evidence>
<dbReference type="PANTHER" id="PTHR11802:SF201">
    <property type="entry name" value="CARBOXYPEPTIDASE"/>
    <property type="match status" value="1"/>
</dbReference>
<dbReference type="SUPFAM" id="SSF53474">
    <property type="entry name" value="alpha/beta-Hydrolases"/>
    <property type="match status" value="1"/>
</dbReference>
<dbReference type="Pfam" id="PF00450">
    <property type="entry name" value="Peptidase_S10"/>
    <property type="match status" value="1"/>
</dbReference>
<comment type="similarity">
    <text evidence="1 2">Belongs to the peptidase S10 family.</text>
</comment>
<keyword evidence="2" id="KW-0645">Protease</keyword>
<dbReference type="GO" id="GO:0004185">
    <property type="term" value="F:serine-type carboxypeptidase activity"/>
    <property type="evidence" value="ECO:0007669"/>
    <property type="project" value="UniProtKB-UniRule"/>
</dbReference>
<dbReference type="InterPro" id="IPR018202">
    <property type="entry name" value="Ser_caboxypep_ser_AS"/>
</dbReference>
<dbReference type="InterPro" id="IPR001563">
    <property type="entry name" value="Peptidase_S10"/>
</dbReference>
<dbReference type="EC" id="3.4.16.-" evidence="2"/>
<dbReference type="PRINTS" id="PR00724">
    <property type="entry name" value="CRBOXYPTASEC"/>
</dbReference>
<dbReference type="PROSITE" id="PS00131">
    <property type="entry name" value="CARBOXYPEPT_SER_SER"/>
    <property type="match status" value="1"/>
</dbReference>
<sequence>MEMYSGYITVDETNQRALFYWLIKAEQDPDTKPLLVWFQGGPGCSGLVGLFMEGGPLRLFPNHKIGTEVRYNDLGWTRFANVLFIEQPAFVGFSYSNTSSDVNTDDAKAARDNKKFLEAFVSLEFKEFYGRDLWLTGESYGGVYVPSVSDLILKEKTGILYPQFKGFMIGNPVFSCQDGFIGSNGHYYIEQVNLLYWHGLASYRNYYNWTSQGCNDPKTAQLPNCQWILQNVLAQVGVQVQQKKRSNQAPPPLPPPHSWPSLDPDAIFQNFCTGNASLAFAESPNSSGHCPSLESLIVRYLNRADVQRALNVRSVAWSECSSMLNYTIAGNSMVPLYEGFFTNKPSFQILVYSGDQDILTVPFAFTQPCIAQLSGKLVSDWQPWFVHGATAGYVEVYDKYTYATVKGAGHEAPLYQPLLSFQLIYRFLTTGRLTGHPPGSSARPLRQSDFLRHHQVNP</sequence>
<dbReference type="AlphaFoldDB" id="A0A6B2L3K3"/>
<keyword evidence="2" id="KW-0378">Hydrolase</keyword>
<organism evidence="3">
    <name type="scientific">Arcella intermedia</name>
    <dbReference type="NCBI Taxonomy" id="1963864"/>
    <lineage>
        <taxon>Eukaryota</taxon>
        <taxon>Amoebozoa</taxon>
        <taxon>Tubulinea</taxon>
        <taxon>Elardia</taxon>
        <taxon>Arcellinida</taxon>
        <taxon>Sphaerothecina</taxon>
        <taxon>Arcellidae</taxon>
        <taxon>Arcella</taxon>
    </lineage>
</organism>
<name>A0A6B2L3K3_9EUKA</name>
<reference evidence="3" key="1">
    <citation type="journal article" date="2020" name="J. Eukaryot. Microbiol.">
        <title>De novo Sequencing, Assembly and Annotation of the Transcriptome for the Free-Living Testate Amoeba Arcella intermedia.</title>
        <authorList>
            <person name="Ribeiro G.M."/>
            <person name="Porfirio-Sousa A.L."/>
            <person name="Maurer-Alcala X.X."/>
            <person name="Katz L.A."/>
            <person name="Lahr D.J.G."/>
        </authorList>
    </citation>
    <scope>NUCLEOTIDE SEQUENCE</scope>
</reference>